<accession>A0A8B7PPT0</accession>
<dbReference type="KEGG" id="hazt:108683411"/>
<evidence type="ECO:0000313" key="4">
    <source>
        <dbReference type="RefSeq" id="XP_018028212.1"/>
    </source>
</evidence>
<feature type="region of interest" description="Disordered" evidence="1">
    <location>
        <begin position="1"/>
        <end position="24"/>
    </location>
</feature>
<dbReference type="Gene3D" id="2.60.40.10">
    <property type="entry name" value="Immunoglobulins"/>
    <property type="match status" value="1"/>
</dbReference>
<dbReference type="RefSeq" id="XP_018028212.1">
    <property type="nucleotide sequence ID" value="XM_018172723.2"/>
</dbReference>
<dbReference type="SUPFAM" id="SSF49265">
    <property type="entry name" value="Fibronectin type III"/>
    <property type="match status" value="1"/>
</dbReference>
<evidence type="ECO:0000256" key="1">
    <source>
        <dbReference type="SAM" id="MobiDB-lite"/>
    </source>
</evidence>
<proteinExistence type="predicted"/>
<evidence type="ECO:0000313" key="5">
    <source>
        <dbReference type="RefSeq" id="XP_018028213.1"/>
    </source>
</evidence>
<dbReference type="RefSeq" id="XP_018028213.1">
    <property type="nucleotide sequence ID" value="XM_018172724.2"/>
</dbReference>
<reference evidence="5" key="1">
    <citation type="submission" date="2023-09" db="UniProtKB">
        <authorList>
            <consortium name="RefSeq"/>
        </authorList>
    </citation>
    <scope>IDENTIFICATION</scope>
    <source>
        <tissue evidence="4 5">Whole organism</tissue>
    </source>
</reference>
<dbReference type="Proteomes" id="UP000694843">
    <property type="component" value="Unplaced"/>
</dbReference>
<dbReference type="GeneID" id="108683411"/>
<dbReference type="InterPro" id="IPR003961">
    <property type="entry name" value="FN3_dom"/>
</dbReference>
<keyword evidence="2" id="KW-0812">Transmembrane</keyword>
<feature type="region of interest" description="Disordered" evidence="1">
    <location>
        <begin position="39"/>
        <end position="68"/>
    </location>
</feature>
<dbReference type="AlphaFoldDB" id="A0A8B7PPT0"/>
<keyword evidence="2" id="KW-0472">Membrane</keyword>
<dbReference type="CDD" id="cd00063">
    <property type="entry name" value="FN3"/>
    <property type="match status" value="1"/>
</dbReference>
<feature type="compositionally biased region" description="Polar residues" evidence="1">
    <location>
        <begin position="42"/>
        <end position="53"/>
    </location>
</feature>
<dbReference type="InterPro" id="IPR013783">
    <property type="entry name" value="Ig-like_fold"/>
</dbReference>
<evidence type="ECO:0000313" key="3">
    <source>
        <dbReference type="Proteomes" id="UP000694843"/>
    </source>
</evidence>
<feature type="transmembrane region" description="Helical" evidence="2">
    <location>
        <begin position="133"/>
        <end position="159"/>
    </location>
</feature>
<evidence type="ECO:0000256" key="2">
    <source>
        <dbReference type="SAM" id="Phobius"/>
    </source>
</evidence>
<organism evidence="5">
    <name type="scientific">Hyalella azteca</name>
    <name type="common">Amphipod</name>
    <dbReference type="NCBI Taxonomy" id="294128"/>
    <lineage>
        <taxon>Eukaryota</taxon>
        <taxon>Metazoa</taxon>
        <taxon>Ecdysozoa</taxon>
        <taxon>Arthropoda</taxon>
        <taxon>Crustacea</taxon>
        <taxon>Multicrustacea</taxon>
        <taxon>Malacostraca</taxon>
        <taxon>Eumalacostraca</taxon>
        <taxon>Peracarida</taxon>
        <taxon>Amphipoda</taxon>
        <taxon>Senticaudata</taxon>
        <taxon>Talitrida</taxon>
        <taxon>Talitroidea</taxon>
        <taxon>Hyalellidae</taxon>
        <taxon>Hyalella</taxon>
    </lineage>
</organism>
<dbReference type="InterPro" id="IPR036116">
    <property type="entry name" value="FN3_sf"/>
</dbReference>
<gene>
    <name evidence="4 5" type="primary">LOC108683411</name>
</gene>
<keyword evidence="2" id="KW-1133">Transmembrane helix</keyword>
<keyword evidence="3" id="KW-1185">Reference proteome</keyword>
<name>A0A8B7PPT0_HYAAZ</name>
<sequence>MEGKNFSAKSRLNGLGRNDAEDGNIDEWIRGGSVRYIKDQRQTPATKLDSSSRGVEDSRLRTPPAVLTGQSSPHFTVSGLAAGQEYVLQVFASNARGDSSPLIVNYMTPIDVAEGRLSSDTAYASAGNGGGSAMVILVVVLAILVVFGGIVTAAIVMLLRRKKEHMLRAQNADEDEEEIDDDHRFRATSLASVAETHAPEIQPGQTEMRDQFASGNISGGFCGSSTPTFEPSASLNSSLIPTISNSSSVTTARFNRGPTQRERIVRSLPQEPPDPDILLYRLKSSDV</sequence>
<protein>
    <submittedName>
        <fullName evidence="4 5">Uncharacterized protein LOC108683411</fullName>
    </submittedName>
</protein>